<dbReference type="InterPro" id="IPR013105">
    <property type="entry name" value="TPR_2"/>
</dbReference>
<dbReference type="SUPFAM" id="SSF48452">
    <property type="entry name" value="TPR-like"/>
    <property type="match status" value="1"/>
</dbReference>
<feature type="repeat" description="TPR" evidence="3">
    <location>
        <begin position="58"/>
        <end position="91"/>
    </location>
</feature>
<keyword evidence="2 3" id="KW-0802">TPR repeat</keyword>
<dbReference type="Pfam" id="PF07719">
    <property type="entry name" value="TPR_2"/>
    <property type="match status" value="1"/>
</dbReference>
<sequence length="436" mass="50532">MRKIVILLVGLSVFLFGSELMESTDSKYEQAVKSYKEKDFKNSYEILSKIYISKLSDAKLNFYLGRSAFETGNYEVALAAFERVEMLDPANLGNKLEMARTYFMLKMYEDSELAFKEVLENPNIPQNLRTNIELYLSKVTKVQQKSFTYATVNLDWVYDSNVNYGSIDSQYNINTGTLPGTPEQSDRALQVYADIVNIYDLGDKNGFAFKNRFTLFLKDYQKLDAFDVAYIGYSPSLLYKETKYLVEFVLGLDVLNLADKEYLRTVGFTPRFEYSHTNTLRSISHIKYQKKYFSQSAQYDLNSDHYELAYSLQNILSPRSYIQGNITGIRERKHHGTRIDVDYDEYRANVVYANQFTAIYGTELFAEYRRRNYEDHSTLFGNTRVDNGATAAATVNARILKTLRLHLKGTYNRVESNQDRFSYQKYTITAGLNKTF</sequence>
<protein>
    <submittedName>
        <fullName evidence="4">Protein containing Tetratricopeptide repeat (TPR) domain</fullName>
    </submittedName>
</protein>
<dbReference type="PATRIC" id="fig|929558.5.peg.1720"/>
<evidence type="ECO:0000256" key="3">
    <source>
        <dbReference type="PROSITE-ProRule" id="PRU00339"/>
    </source>
</evidence>
<dbReference type="PROSITE" id="PS50005">
    <property type="entry name" value="TPR"/>
    <property type="match status" value="1"/>
</dbReference>
<comment type="caution">
    <text evidence="4">The sequence shown here is derived from an EMBL/GenBank/DDBJ whole genome shotgun (WGS) entry which is preliminary data.</text>
</comment>
<keyword evidence="5" id="KW-1185">Reference proteome</keyword>
<evidence type="ECO:0000313" key="4">
    <source>
        <dbReference type="EMBL" id="EHP30249.1"/>
    </source>
</evidence>
<dbReference type="EMBL" id="AFRZ01000001">
    <property type="protein sequence ID" value="EHP30249.1"/>
    <property type="molecule type" value="Genomic_DNA"/>
</dbReference>
<proteinExistence type="predicted"/>
<dbReference type="InterPro" id="IPR011990">
    <property type="entry name" value="TPR-like_helical_dom_sf"/>
</dbReference>
<accession>H1FV55</accession>
<evidence type="ECO:0000256" key="2">
    <source>
        <dbReference type="ARBA" id="ARBA00022803"/>
    </source>
</evidence>
<dbReference type="eggNOG" id="COG0457">
    <property type="taxonomic scope" value="Bacteria"/>
</dbReference>
<dbReference type="OrthoDB" id="5343316at2"/>
<dbReference type="Gene3D" id="1.25.40.10">
    <property type="entry name" value="Tetratricopeptide repeat domain"/>
    <property type="match status" value="1"/>
</dbReference>
<dbReference type="STRING" id="929558.SMGD1_1726"/>
<evidence type="ECO:0000313" key="5">
    <source>
        <dbReference type="Proteomes" id="UP000006431"/>
    </source>
</evidence>
<dbReference type="Proteomes" id="UP000006431">
    <property type="component" value="Unassembled WGS sequence"/>
</dbReference>
<reference evidence="4 5" key="1">
    <citation type="journal article" date="2012" name="Proc. Natl. Acad. Sci. U.S.A.">
        <title>Genome and physiology of a model Epsilonproteobacterium responsible for sulfide detoxification in marine oxygen depletion zones.</title>
        <authorList>
            <person name="Grote J."/>
            <person name="Schott T."/>
            <person name="Bruckner C.G."/>
            <person name="Glockner F.O."/>
            <person name="Jost G."/>
            <person name="Teeling H."/>
            <person name="Labrenz M."/>
            <person name="Jurgens K."/>
        </authorList>
    </citation>
    <scope>NUCLEOTIDE SEQUENCE [LARGE SCALE GENOMIC DNA]</scope>
    <source>
        <strain evidence="4 5">GD1</strain>
    </source>
</reference>
<gene>
    <name evidence="4" type="ORF">SMGD1_1726</name>
</gene>
<accession>B6BI99</accession>
<dbReference type="InterPro" id="IPR019734">
    <property type="entry name" value="TPR_rpt"/>
</dbReference>
<dbReference type="AlphaFoldDB" id="B6BI99"/>
<dbReference type="RefSeq" id="WP_008335322.1">
    <property type="nucleotide sequence ID" value="NZ_AFRZ01000001.1"/>
</dbReference>
<evidence type="ECO:0000256" key="1">
    <source>
        <dbReference type="ARBA" id="ARBA00022737"/>
    </source>
</evidence>
<keyword evidence="1" id="KW-0677">Repeat</keyword>
<dbReference type="HOGENOM" id="CLU_049566_0_0_7"/>
<name>B6BI99_SULGG</name>
<organism evidence="4 5">
    <name type="scientific">Sulfurimonas gotlandica (strain DSM 19862 / JCM 16533 / GD1)</name>
    <dbReference type="NCBI Taxonomy" id="929558"/>
    <lineage>
        <taxon>Bacteria</taxon>
        <taxon>Pseudomonadati</taxon>
        <taxon>Campylobacterota</taxon>
        <taxon>Epsilonproteobacteria</taxon>
        <taxon>Campylobacterales</taxon>
        <taxon>Sulfurimonadaceae</taxon>
        <taxon>Sulfurimonas</taxon>
    </lineage>
</organism>